<accession>A0A212LAE2</accession>
<comment type="similarity">
    <text evidence="1">Belongs to the 5-formyltetrahydrofolate cyclo-ligase family.</text>
</comment>
<sequence>MSENPPVKAVRPLPPEAVATRKQALRERMTRLRREQSRHLARERAVAAQEKLLRADCWRQASSVALYVGVKDELGTGLLLEAAWREGRTLWLPRVRHGQPGFMDFVACTSREQLRPGPFGLVEPEADLPGFGPEDVSAGAGRACSPTGGAAFAPSLMVLPGLAFDLEGGRLGYGGGYYDRFLQAGLECPRVGFCFDFQLVPPLPLAPWDQRVHHLCTEERLLCL</sequence>
<dbReference type="PANTHER" id="PTHR23407:SF1">
    <property type="entry name" value="5-FORMYLTETRAHYDROFOLATE CYCLO-LIGASE"/>
    <property type="match status" value="1"/>
</dbReference>
<dbReference type="InterPro" id="IPR037171">
    <property type="entry name" value="NagB/RpiA_transferase-like"/>
</dbReference>
<dbReference type="InterPro" id="IPR002698">
    <property type="entry name" value="FTHF_cligase"/>
</dbReference>
<keyword evidence="2 4" id="KW-0547">Nucleotide-binding</keyword>
<dbReference type="PIRSF" id="PIRSF006806">
    <property type="entry name" value="FTHF_cligase"/>
    <property type="match status" value="1"/>
</dbReference>
<reference evidence="5" key="1">
    <citation type="submission" date="2016-08" db="EMBL/GenBank/DDBJ databases">
        <authorList>
            <person name="Seilhamer J.J."/>
        </authorList>
    </citation>
    <scope>NUCLEOTIDE SEQUENCE</scope>
    <source>
        <strain evidence="5">86-1</strain>
    </source>
</reference>
<dbReference type="GO" id="GO:0005524">
    <property type="term" value="F:ATP binding"/>
    <property type="evidence" value="ECO:0007669"/>
    <property type="project" value="UniProtKB-KW"/>
</dbReference>
<keyword evidence="3 4" id="KW-0067">ATP-binding</keyword>
<organism evidence="5">
    <name type="scientific">uncultured Desulfovibrio sp</name>
    <dbReference type="NCBI Taxonomy" id="167968"/>
    <lineage>
        <taxon>Bacteria</taxon>
        <taxon>Pseudomonadati</taxon>
        <taxon>Thermodesulfobacteriota</taxon>
        <taxon>Desulfovibrionia</taxon>
        <taxon>Desulfovibrionales</taxon>
        <taxon>Desulfovibrionaceae</taxon>
        <taxon>Desulfovibrio</taxon>
        <taxon>environmental samples</taxon>
    </lineage>
</organism>
<name>A0A212LAE2_9BACT</name>
<dbReference type="EMBL" id="FMJC01000002">
    <property type="protein sequence ID" value="SCM74506.1"/>
    <property type="molecule type" value="Genomic_DNA"/>
</dbReference>
<dbReference type="GO" id="GO:0035999">
    <property type="term" value="P:tetrahydrofolate interconversion"/>
    <property type="evidence" value="ECO:0007669"/>
    <property type="project" value="TreeGrafter"/>
</dbReference>
<dbReference type="GO" id="GO:0030272">
    <property type="term" value="F:5-formyltetrahydrofolate cyclo-ligase activity"/>
    <property type="evidence" value="ECO:0007669"/>
    <property type="project" value="TreeGrafter"/>
</dbReference>
<dbReference type="SUPFAM" id="SSF100950">
    <property type="entry name" value="NagB/RpiA/CoA transferase-like"/>
    <property type="match status" value="1"/>
</dbReference>
<feature type="binding site" evidence="4">
    <location>
        <begin position="22"/>
        <end position="26"/>
    </location>
    <ligand>
        <name>ATP</name>
        <dbReference type="ChEBI" id="CHEBI:30616"/>
    </ligand>
</feature>
<feature type="binding site" evidence="4">
    <location>
        <begin position="170"/>
        <end position="178"/>
    </location>
    <ligand>
        <name>ATP</name>
        <dbReference type="ChEBI" id="CHEBI:30616"/>
    </ligand>
</feature>
<dbReference type="PANTHER" id="PTHR23407">
    <property type="entry name" value="ATPASE INHIBITOR/5-FORMYLTETRAHYDROFOLATE CYCLO-LIGASE"/>
    <property type="match status" value="1"/>
</dbReference>
<gene>
    <name evidence="5" type="ORF">KL86DES1_21983</name>
</gene>
<dbReference type="InterPro" id="IPR024185">
    <property type="entry name" value="FTHF_cligase-like_sf"/>
</dbReference>
<evidence type="ECO:0000256" key="2">
    <source>
        <dbReference type="ARBA" id="ARBA00022741"/>
    </source>
</evidence>
<dbReference type="RefSeq" id="WP_179981193.1">
    <property type="nucleotide sequence ID" value="NZ_LT608333.1"/>
</dbReference>
<dbReference type="AlphaFoldDB" id="A0A212LAE2"/>
<keyword evidence="5" id="KW-0436">Ligase</keyword>
<evidence type="ECO:0000256" key="3">
    <source>
        <dbReference type="ARBA" id="ARBA00022840"/>
    </source>
</evidence>
<evidence type="ECO:0000256" key="1">
    <source>
        <dbReference type="ARBA" id="ARBA00010638"/>
    </source>
</evidence>
<protein>
    <submittedName>
        <fullName evidence="5">5-formyltetrahydrofolate cyclo-ligase</fullName>
    </submittedName>
</protein>
<dbReference type="Gene3D" id="3.40.50.10420">
    <property type="entry name" value="NagB/RpiA/CoA transferase-like"/>
    <property type="match status" value="1"/>
</dbReference>
<dbReference type="GO" id="GO:0009396">
    <property type="term" value="P:folic acid-containing compound biosynthetic process"/>
    <property type="evidence" value="ECO:0007669"/>
    <property type="project" value="TreeGrafter"/>
</dbReference>
<evidence type="ECO:0000313" key="5">
    <source>
        <dbReference type="EMBL" id="SCM74506.1"/>
    </source>
</evidence>
<feature type="binding site" evidence="4">
    <location>
        <position position="68"/>
    </location>
    <ligand>
        <name>substrate</name>
    </ligand>
</feature>
<feature type="binding site" evidence="4">
    <location>
        <position position="73"/>
    </location>
    <ligand>
        <name>substrate</name>
    </ligand>
</feature>
<dbReference type="Pfam" id="PF01812">
    <property type="entry name" value="5-FTHF_cyc-lig"/>
    <property type="match status" value="1"/>
</dbReference>
<evidence type="ECO:0000256" key="4">
    <source>
        <dbReference type="PIRSR" id="PIRSR006806-1"/>
    </source>
</evidence>
<proteinExistence type="inferred from homology"/>